<evidence type="ECO:0000313" key="1">
    <source>
        <dbReference type="EMBL" id="EEZ98918.1"/>
    </source>
</evidence>
<dbReference type="HOGENOM" id="CLU_2852558_0_0_1"/>
<proteinExistence type="predicted"/>
<dbReference type="EMBL" id="KQ971311">
    <property type="protein sequence ID" value="EEZ98918.1"/>
    <property type="molecule type" value="Genomic_DNA"/>
</dbReference>
<name>D6WB03_TRICA</name>
<gene>
    <name evidence="1" type="primary">GLEAN_04537</name>
    <name evidence="1" type="ORF">TcasGA2_TC004537</name>
</gene>
<accession>D6WB03</accession>
<reference evidence="1 2" key="1">
    <citation type="journal article" date="2008" name="Nature">
        <title>The genome of the model beetle and pest Tribolium castaneum.</title>
        <authorList>
            <consortium name="Tribolium Genome Sequencing Consortium"/>
            <person name="Richards S."/>
            <person name="Gibbs R.A."/>
            <person name="Weinstock G.M."/>
            <person name="Brown S.J."/>
            <person name="Denell R."/>
            <person name="Beeman R.W."/>
            <person name="Gibbs R."/>
            <person name="Beeman R.W."/>
            <person name="Brown S.J."/>
            <person name="Bucher G."/>
            <person name="Friedrich M."/>
            <person name="Grimmelikhuijzen C.J."/>
            <person name="Klingler M."/>
            <person name="Lorenzen M."/>
            <person name="Richards S."/>
            <person name="Roth S."/>
            <person name="Schroder R."/>
            <person name="Tautz D."/>
            <person name="Zdobnov E.M."/>
            <person name="Muzny D."/>
            <person name="Gibbs R.A."/>
            <person name="Weinstock G.M."/>
            <person name="Attaway T."/>
            <person name="Bell S."/>
            <person name="Buhay C.J."/>
            <person name="Chandrabose M.N."/>
            <person name="Chavez D."/>
            <person name="Clerk-Blankenburg K.P."/>
            <person name="Cree A."/>
            <person name="Dao M."/>
            <person name="Davis C."/>
            <person name="Chacko J."/>
            <person name="Dinh H."/>
            <person name="Dugan-Rocha S."/>
            <person name="Fowler G."/>
            <person name="Garner T.T."/>
            <person name="Garnes J."/>
            <person name="Gnirke A."/>
            <person name="Hawes A."/>
            <person name="Hernandez J."/>
            <person name="Hines S."/>
            <person name="Holder M."/>
            <person name="Hume J."/>
            <person name="Jhangiani S.N."/>
            <person name="Joshi V."/>
            <person name="Khan Z.M."/>
            <person name="Jackson L."/>
            <person name="Kovar C."/>
            <person name="Kowis A."/>
            <person name="Lee S."/>
            <person name="Lewis L.R."/>
            <person name="Margolis J."/>
            <person name="Morgan M."/>
            <person name="Nazareth L.V."/>
            <person name="Nguyen N."/>
            <person name="Okwuonu G."/>
            <person name="Parker D."/>
            <person name="Richards S."/>
            <person name="Ruiz S.J."/>
            <person name="Santibanez J."/>
            <person name="Savard J."/>
            <person name="Scherer S.E."/>
            <person name="Schneider B."/>
            <person name="Sodergren E."/>
            <person name="Tautz D."/>
            <person name="Vattahil S."/>
            <person name="Villasana D."/>
            <person name="White C.S."/>
            <person name="Wright R."/>
            <person name="Park Y."/>
            <person name="Beeman R.W."/>
            <person name="Lord J."/>
            <person name="Oppert B."/>
            <person name="Lorenzen M."/>
            <person name="Brown S."/>
            <person name="Wang L."/>
            <person name="Savard J."/>
            <person name="Tautz D."/>
            <person name="Richards S."/>
            <person name="Weinstock G."/>
            <person name="Gibbs R.A."/>
            <person name="Liu Y."/>
            <person name="Worley K."/>
            <person name="Weinstock G."/>
            <person name="Elsik C.G."/>
            <person name="Reese J.T."/>
            <person name="Elhaik E."/>
            <person name="Landan G."/>
            <person name="Graur D."/>
            <person name="Arensburger P."/>
            <person name="Atkinson P."/>
            <person name="Beeman R.W."/>
            <person name="Beidler J."/>
            <person name="Brown S.J."/>
            <person name="Demuth J.P."/>
            <person name="Drury D.W."/>
            <person name="Du Y.Z."/>
            <person name="Fujiwara H."/>
            <person name="Lorenzen M."/>
            <person name="Maselli V."/>
            <person name="Osanai M."/>
            <person name="Park Y."/>
            <person name="Robertson H.M."/>
            <person name="Tu Z."/>
            <person name="Wang J.J."/>
            <person name="Wang S."/>
            <person name="Richards S."/>
            <person name="Song H."/>
            <person name="Zhang L."/>
            <person name="Sodergren E."/>
            <person name="Werner D."/>
            <person name="Stanke M."/>
            <person name="Morgenstern B."/>
            <person name="Solovyev V."/>
            <person name="Kosarev P."/>
            <person name="Brown G."/>
            <person name="Chen H.C."/>
            <person name="Ermolaeva O."/>
            <person name="Hlavina W."/>
            <person name="Kapustin Y."/>
            <person name="Kiryutin B."/>
            <person name="Kitts P."/>
            <person name="Maglott D."/>
            <person name="Pruitt K."/>
            <person name="Sapojnikov V."/>
            <person name="Souvorov A."/>
            <person name="Mackey A.J."/>
            <person name="Waterhouse R.M."/>
            <person name="Wyder S."/>
            <person name="Zdobnov E.M."/>
            <person name="Zdobnov E.M."/>
            <person name="Wyder S."/>
            <person name="Kriventseva E.V."/>
            <person name="Kadowaki T."/>
            <person name="Bork P."/>
            <person name="Aranda M."/>
            <person name="Bao R."/>
            <person name="Beermann A."/>
            <person name="Berns N."/>
            <person name="Bolognesi R."/>
            <person name="Bonneton F."/>
            <person name="Bopp D."/>
            <person name="Brown S.J."/>
            <person name="Bucher G."/>
            <person name="Butts T."/>
            <person name="Chaumot A."/>
            <person name="Denell R.E."/>
            <person name="Ferrier D.E."/>
            <person name="Friedrich M."/>
            <person name="Gordon C.M."/>
            <person name="Jindra M."/>
            <person name="Klingler M."/>
            <person name="Lan Q."/>
            <person name="Lattorff H.M."/>
            <person name="Laudet V."/>
            <person name="von Levetsow C."/>
            <person name="Liu Z."/>
            <person name="Lutz R."/>
            <person name="Lynch J.A."/>
            <person name="da Fonseca R.N."/>
            <person name="Posnien N."/>
            <person name="Reuter R."/>
            <person name="Roth S."/>
            <person name="Savard J."/>
            <person name="Schinko J.B."/>
            <person name="Schmitt C."/>
            <person name="Schoppmeier M."/>
            <person name="Schroder R."/>
            <person name="Shippy T.D."/>
            <person name="Simonnet F."/>
            <person name="Marques-Souza H."/>
            <person name="Tautz D."/>
            <person name="Tomoyasu Y."/>
            <person name="Trauner J."/>
            <person name="Van der Zee M."/>
            <person name="Vervoort M."/>
            <person name="Wittkopp N."/>
            <person name="Wimmer E.A."/>
            <person name="Yang X."/>
            <person name="Jones A.K."/>
            <person name="Sattelle D.B."/>
            <person name="Ebert P.R."/>
            <person name="Nelson D."/>
            <person name="Scott J.G."/>
            <person name="Beeman R.W."/>
            <person name="Muthukrishnan S."/>
            <person name="Kramer K.J."/>
            <person name="Arakane Y."/>
            <person name="Beeman R.W."/>
            <person name="Zhu Q."/>
            <person name="Hogenkamp D."/>
            <person name="Dixit R."/>
            <person name="Oppert B."/>
            <person name="Jiang H."/>
            <person name="Zou Z."/>
            <person name="Marshall J."/>
            <person name="Elpidina E."/>
            <person name="Vinokurov K."/>
            <person name="Oppert C."/>
            <person name="Zou Z."/>
            <person name="Evans J."/>
            <person name="Lu Z."/>
            <person name="Zhao P."/>
            <person name="Sumathipala N."/>
            <person name="Altincicek B."/>
            <person name="Vilcinskas A."/>
            <person name="Williams M."/>
            <person name="Hultmark D."/>
            <person name="Hetru C."/>
            <person name="Jiang H."/>
            <person name="Grimmelikhuijzen C.J."/>
            <person name="Hauser F."/>
            <person name="Cazzamali G."/>
            <person name="Williamson M."/>
            <person name="Park Y."/>
            <person name="Li B."/>
            <person name="Tanaka Y."/>
            <person name="Predel R."/>
            <person name="Neupert S."/>
            <person name="Schachtner J."/>
            <person name="Verleyen P."/>
            <person name="Raible F."/>
            <person name="Bork P."/>
            <person name="Friedrich M."/>
            <person name="Walden K.K."/>
            <person name="Robertson H.M."/>
            <person name="Angeli S."/>
            <person name="Foret S."/>
            <person name="Bucher G."/>
            <person name="Schuetz S."/>
            <person name="Maleszka R."/>
            <person name="Wimmer E.A."/>
            <person name="Beeman R.W."/>
            <person name="Lorenzen M."/>
            <person name="Tomoyasu Y."/>
            <person name="Miller S.C."/>
            <person name="Grossmann D."/>
            <person name="Bucher G."/>
        </authorList>
    </citation>
    <scope>NUCLEOTIDE SEQUENCE [LARGE SCALE GENOMIC DNA]</scope>
    <source>
        <strain evidence="1 2">Georgia GA2</strain>
    </source>
</reference>
<protein>
    <submittedName>
        <fullName evidence="1">Uncharacterized protein</fullName>
    </submittedName>
</protein>
<reference evidence="1 2" key="2">
    <citation type="journal article" date="2010" name="Nucleic Acids Res.">
        <title>BeetleBase in 2010: revisions to provide comprehensive genomic information for Tribolium castaneum.</title>
        <authorList>
            <person name="Kim H.S."/>
            <person name="Murphy T."/>
            <person name="Xia J."/>
            <person name="Caragea D."/>
            <person name="Park Y."/>
            <person name="Beeman R.W."/>
            <person name="Lorenzen M.D."/>
            <person name="Butcher S."/>
            <person name="Manak J.R."/>
            <person name="Brown S.J."/>
        </authorList>
    </citation>
    <scope>GENOME REANNOTATION</scope>
    <source>
        <strain evidence="1 2">Georgia GA2</strain>
    </source>
</reference>
<keyword evidence="2" id="KW-1185">Reference proteome</keyword>
<organism evidence="1 2">
    <name type="scientific">Tribolium castaneum</name>
    <name type="common">Red flour beetle</name>
    <dbReference type="NCBI Taxonomy" id="7070"/>
    <lineage>
        <taxon>Eukaryota</taxon>
        <taxon>Metazoa</taxon>
        <taxon>Ecdysozoa</taxon>
        <taxon>Arthropoda</taxon>
        <taxon>Hexapoda</taxon>
        <taxon>Insecta</taxon>
        <taxon>Pterygota</taxon>
        <taxon>Neoptera</taxon>
        <taxon>Endopterygota</taxon>
        <taxon>Coleoptera</taxon>
        <taxon>Polyphaga</taxon>
        <taxon>Cucujiformia</taxon>
        <taxon>Tenebrionidae</taxon>
        <taxon>Tenebrionidae incertae sedis</taxon>
        <taxon>Tribolium</taxon>
    </lineage>
</organism>
<dbReference type="Proteomes" id="UP000007266">
    <property type="component" value="Linkage group 2"/>
</dbReference>
<dbReference type="AlphaFoldDB" id="D6WB03"/>
<evidence type="ECO:0000313" key="2">
    <source>
        <dbReference type="Proteomes" id="UP000007266"/>
    </source>
</evidence>
<sequence>MIDLQPVVSRYVFGGIPSILRHRDGYRMELSTPNSLCEYCDLGHIEKARLLNNNRLNLHQAFGRM</sequence>